<dbReference type="InterPro" id="IPR001005">
    <property type="entry name" value="SANT/Myb"/>
</dbReference>
<evidence type="ECO:0000259" key="2">
    <source>
        <dbReference type="PROSITE" id="PS51294"/>
    </source>
</evidence>
<protein>
    <recommendedName>
        <fullName evidence="5">Myb-like domain-containing protein</fullName>
    </recommendedName>
</protein>
<reference evidence="3" key="1">
    <citation type="submission" date="2020-11" db="EMBL/GenBank/DDBJ databases">
        <title>Kefir isolates.</title>
        <authorList>
            <person name="Marcisauskas S."/>
            <person name="Kim Y."/>
            <person name="Blasche S."/>
        </authorList>
    </citation>
    <scope>NUCLEOTIDE SEQUENCE</scope>
    <source>
        <strain evidence="3">Olga-1</strain>
    </source>
</reference>
<dbReference type="CDD" id="cd00167">
    <property type="entry name" value="SANT"/>
    <property type="match status" value="1"/>
</dbReference>
<dbReference type="InterPro" id="IPR017930">
    <property type="entry name" value="Myb_dom"/>
</dbReference>
<feature type="non-terminal residue" evidence="3">
    <location>
        <position position="98"/>
    </location>
</feature>
<dbReference type="Proteomes" id="UP000697127">
    <property type="component" value="Unassembled WGS sequence"/>
</dbReference>
<dbReference type="InterPro" id="IPR009057">
    <property type="entry name" value="Homeodomain-like_sf"/>
</dbReference>
<organism evidence="3 4">
    <name type="scientific">Pichia californica</name>
    <dbReference type="NCBI Taxonomy" id="460514"/>
    <lineage>
        <taxon>Eukaryota</taxon>
        <taxon>Fungi</taxon>
        <taxon>Dikarya</taxon>
        <taxon>Ascomycota</taxon>
        <taxon>Saccharomycotina</taxon>
        <taxon>Pichiomycetes</taxon>
        <taxon>Pichiales</taxon>
        <taxon>Pichiaceae</taxon>
        <taxon>Pichia</taxon>
    </lineage>
</organism>
<proteinExistence type="predicted"/>
<accession>A0A9P6WKU7</accession>
<dbReference type="OrthoDB" id="2143914at2759"/>
<gene>
    <name evidence="3" type="ORF">C6P40_000515</name>
</gene>
<evidence type="ECO:0000259" key="1">
    <source>
        <dbReference type="PROSITE" id="PS50090"/>
    </source>
</evidence>
<evidence type="ECO:0000313" key="4">
    <source>
        <dbReference type="Proteomes" id="UP000697127"/>
    </source>
</evidence>
<evidence type="ECO:0000313" key="3">
    <source>
        <dbReference type="EMBL" id="KAG0688811.1"/>
    </source>
</evidence>
<name>A0A9P6WKU7_9ASCO</name>
<dbReference type="EMBL" id="PUHW01000121">
    <property type="protein sequence ID" value="KAG0688811.1"/>
    <property type="molecule type" value="Genomic_DNA"/>
</dbReference>
<dbReference type="SMART" id="SM00717">
    <property type="entry name" value="SANT"/>
    <property type="match status" value="1"/>
</dbReference>
<keyword evidence="4" id="KW-1185">Reference proteome</keyword>
<dbReference type="PROSITE" id="PS51294">
    <property type="entry name" value="HTH_MYB"/>
    <property type="match status" value="1"/>
</dbReference>
<dbReference type="PROSITE" id="PS50090">
    <property type="entry name" value="MYB_LIKE"/>
    <property type="match status" value="1"/>
</dbReference>
<evidence type="ECO:0008006" key="5">
    <source>
        <dbReference type="Google" id="ProtNLM"/>
    </source>
</evidence>
<dbReference type="SUPFAM" id="SSF46689">
    <property type="entry name" value="Homeodomain-like"/>
    <property type="match status" value="1"/>
</dbReference>
<dbReference type="Gene3D" id="1.10.10.60">
    <property type="entry name" value="Homeodomain-like"/>
    <property type="match status" value="1"/>
</dbReference>
<feature type="domain" description="HTH myb-type" evidence="2">
    <location>
        <begin position="34"/>
        <end position="61"/>
    </location>
</feature>
<dbReference type="Pfam" id="PF13921">
    <property type="entry name" value="Myb_DNA-bind_6"/>
    <property type="match status" value="1"/>
</dbReference>
<sequence>MDFIYSKQKSSPQSWDDNDDKLLIQLKEIEHLGWKQISKYFNNRTSNACQFRWRRLKSGQLKKFTKSKKYINNINCLINKSDQTMVNIIDSKYNLNKS</sequence>
<comment type="caution">
    <text evidence="3">The sequence shown here is derived from an EMBL/GenBank/DDBJ whole genome shotgun (WGS) entry which is preliminary data.</text>
</comment>
<dbReference type="AlphaFoldDB" id="A0A9P6WKU7"/>
<feature type="domain" description="Myb-like" evidence="1">
    <location>
        <begin position="7"/>
        <end position="57"/>
    </location>
</feature>